<dbReference type="Gene3D" id="1.20.1270.90">
    <property type="entry name" value="AF1782-like"/>
    <property type="match status" value="1"/>
</dbReference>
<dbReference type="Proteomes" id="UP000235293">
    <property type="component" value="Unassembled WGS sequence"/>
</dbReference>
<feature type="non-terminal residue" evidence="2">
    <location>
        <position position="1"/>
    </location>
</feature>
<evidence type="ECO:0000256" key="1">
    <source>
        <dbReference type="SAM" id="Phobius"/>
    </source>
</evidence>
<reference evidence="2 3" key="1">
    <citation type="submission" date="2017-09" db="EMBL/GenBank/DDBJ databases">
        <title>Bacterial strain isolated from the female urinary microbiota.</title>
        <authorList>
            <person name="Thomas-White K."/>
            <person name="Kumar N."/>
            <person name="Forster S."/>
            <person name="Putonti C."/>
            <person name="Lawley T."/>
            <person name="Wolfe A.J."/>
        </authorList>
    </citation>
    <scope>NUCLEOTIDE SEQUENCE [LARGE SCALE GENOMIC DNA]</scope>
    <source>
        <strain evidence="2 3">UMB0411</strain>
    </source>
</reference>
<evidence type="ECO:0000313" key="3">
    <source>
        <dbReference type="Proteomes" id="UP000235293"/>
    </source>
</evidence>
<comment type="caution">
    <text evidence="2">The sequence shown here is derived from an EMBL/GenBank/DDBJ whole genome shotgun (WGS) entry which is preliminary data.</text>
</comment>
<dbReference type="EMBL" id="PNGY01000005">
    <property type="protein sequence ID" value="PMC54501.1"/>
    <property type="molecule type" value="Genomic_DNA"/>
</dbReference>
<feature type="transmembrane region" description="Helical" evidence="1">
    <location>
        <begin position="63"/>
        <end position="83"/>
    </location>
</feature>
<organism evidence="2 3">
    <name type="scientific">Gardnerella swidsinskii</name>
    <dbReference type="NCBI Taxonomy" id="2792979"/>
    <lineage>
        <taxon>Bacteria</taxon>
        <taxon>Bacillati</taxon>
        <taxon>Actinomycetota</taxon>
        <taxon>Actinomycetes</taxon>
        <taxon>Bifidobacteriales</taxon>
        <taxon>Bifidobacteriaceae</taxon>
        <taxon>Gardnerella</taxon>
    </lineage>
</organism>
<keyword evidence="1" id="KW-0812">Transmembrane</keyword>
<protein>
    <submittedName>
        <fullName evidence="2">Peptidase</fullName>
    </submittedName>
</protein>
<name>A0A9X7I8R0_9BIFI</name>
<evidence type="ECO:0000313" key="2">
    <source>
        <dbReference type="EMBL" id="PMC54501.1"/>
    </source>
</evidence>
<gene>
    <name evidence="2" type="ORF">CJ213_06435</name>
</gene>
<keyword evidence="1" id="KW-1133">Transmembrane helix</keyword>
<accession>A0A9X7I8R0</accession>
<dbReference type="AlphaFoldDB" id="A0A9X7I8R0"/>
<sequence length="94" mass="9406">AKKVAADPNATQAQVDAAAKKLSAARKALASAKAHAAEVRASVRAQVLKSGSVAQLSKTGSDVSVFGLFAATLSAAGAALFSAKRRGTSRHSSK</sequence>
<keyword evidence="1" id="KW-0472">Membrane</keyword>
<proteinExistence type="predicted"/>